<evidence type="ECO:0000313" key="3">
    <source>
        <dbReference type="Proteomes" id="UP000026960"/>
    </source>
</evidence>
<dbReference type="EnsemblPlants" id="OBART08G03520.1">
    <property type="protein sequence ID" value="OBART08G03520.1"/>
    <property type="gene ID" value="OBART08G03520"/>
</dbReference>
<reference evidence="2" key="1">
    <citation type="journal article" date="2009" name="Rice">
        <title>De Novo Next Generation Sequencing of Plant Genomes.</title>
        <authorList>
            <person name="Rounsley S."/>
            <person name="Marri P.R."/>
            <person name="Yu Y."/>
            <person name="He R."/>
            <person name="Sisneros N."/>
            <person name="Goicoechea J.L."/>
            <person name="Lee S.J."/>
            <person name="Angelova A."/>
            <person name="Kudrna D."/>
            <person name="Luo M."/>
            <person name="Affourtit J."/>
            <person name="Desany B."/>
            <person name="Knight J."/>
            <person name="Niazi F."/>
            <person name="Egholm M."/>
            <person name="Wing R.A."/>
        </authorList>
    </citation>
    <scope>NUCLEOTIDE SEQUENCE [LARGE SCALE GENOMIC DNA]</scope>
    <source>
        <strain evidence="2">cv. IRGC 105608</strain>
    </source>
</reference>
<accession>A0A0D3GWJ3</accession>
<dbReference type="Gramene" id="OBART08G03520.1">
    <property type="protein sequence ID" value="OBART08G03520.1"/>
    <property type="gene ID" value="OBART08G03520"/>
</dbReference>
<name>A0A0D3GWJ3_9ORYZ</name>
<sequence length="53" mass="5782">MPVSRSSSASPPPLTPAGRSLARRVAGIGVYSIVITSSTIYKYRYGVYNYRDV</sequence>
<proteinExistence type="predicted"/>
<dbReference type="Proteomes" id="UP000026960">
    <property type="component" value="Chromosome 8"/>
</dbReference>
<evidence type="ECO:0000313" key="2">
    <source>
        <dbReference type="EnsemblPlants" id="OBART08G03520.1"/>
    </source>
</evidence>
<keyword evidence="1" id="KW-1133">Transmembrane helix</keyword>
<protein>
    <submittedName>
        <fullName evidence="2">Uncharacterized protein</fullName>
    </submittedName>
</protein>
<dbReference type="PaxDb" id="65489-OBART08G03520.1"/>
<keyword evidence="1" id="KW-0812">Transmembrane</keyword>
<reference evidence="2" key="2">
    <citation type="submission" date="2015-03" db="UniProtKB">
        <authorList>
            <consortium name="EnsemblPlants"/>
        </authorList>
    </citation>
    <scope>IDENTIFICATION</scope>
</reference>
<keyword evidence="3" id="KW-1185">Reference proteome</keyword>
<feature type="transmembrane region" description="Helical" evidence="1">
    <location>
        <begin position="21"/>
        <end position="41"/>
    </location>
</feature>
<organism evidence="2">
    <name type="scientific">Oryza barthii</name>
    <dbReference type="NCBI Taxonomy" id="65489"/>
    <lineage>
        <taxon>Eukaryota</taxon>
        <taxon>Viridiplantae</taxon>
        <taxon>Streptophyta</taxon>
        <taxon>Embryophyta</taxon>
        <taxon>Tracheophyta</taxon>
        <taxon>Spermatophyta</taxon>
        <taxon>Magnoliopsida</taxon>
        <taxon>Liliopsida</taxon>
        <taxon>Poales</taxon>
        <taxon>Poaceae</taxon>
        <taxon>BOP clade</taxon>
        <taxon>Oryzoideae</taxon>
        <taxon>Oryzeae</taxon>
        <taxon>Oryzinae</taxon>
        <taxon>Oryza</taxon>
    </lineage>
</organism>
<dbReference type="HOGENOM" id="CLU_3071873_0_0_1"/>
<dbReference type="AlphaFoldDB" id="A0A0D3GWJ3"/>
<keyword evidence="1" id="KW-0472">Membrane</keyword>
<evidence type="ECO:0000256" key="1">
    <source>
        <dbReference type="SAM" id="Phobius"/>
    </source>
</evidence>